<organism evidence="7 8">
    <name type="scientific">Meloidogyne incognita</name>
    <name type="common">Southern root-knot nematode worm</name>
    <name type="synonym">Oxyuris incognita</name>
    <dbReference type="NCBI Taxonomy" id="6306"/>
    <lineage>
        <taxon>Eukaryota</taxon>
        <taxon>Metazoa</taxon>
        <taxon>Ecdysozoa</taxon>
        <taxon>Nematoda</taxon>
        <taxon>Chromadorea</taxon>
        <taxon>Rhabditida</taxon>
        <taxon>Tylenchina</taxon>
        <taxon>Tylenchomorpha</taxon>
        <taxon>Tylenchoidea</taxon>
        <taxon>Meloidogynidae</taxon>
        <taxon>Meloidogyninae</taxon>
        <taxon>Meloidogyne</taxon>
        <taxon>Meloidogyne incognita group</taxon>
    </lineage>
</organism>
<feature type="compositionally biased region" description="Polar residues" evidence="5">
    <location>
        <begin position="465"/>
        <end position="503"/>
    </location>
</feature>
<feature type="domain" description="C3H1-type" evidence="6">
    <location>
        <begin position="231"/>
        <end position="258"/>
    </location>
</feature>
<keyword evidence="2 4" id="KW-0863">Zinc-finger</keyword>
<feature type="zinc finger region" description="C3H1-type" evidence="4">
    <location>
        <begin position="231"/>
        <end position="258"/>
    </location>
</feature>
<dbReference type="GO" id="GO:0008270">
    <property type="term" value="F:zinc ion binding"/>
    <property type="evidence" value="ECO:0007669"/>
    <property type="project" value="UniProtKB-KW"/>
</dbReference>
<dbReference type="InterPro" id="IPR000571">
    <property type="entry name" value="Znf_CCCH"/>
</dbReference>
<evidence type="ECO:0000256" key="5">
    <source>
        <dbReference type="SAM" id="MobiDB-lite"/>
    </source>
</evidence>
<protein>
    <submittedName>
        <fullName evidence="8">C3H1-type domain-containing protein</fullName>
    </submittedName>
</protein>
<feature type="region of interest" description="Disordered" evidence="5">
    <location>
        <begin position="629"/>
        <end position="652"/>
    </location>
</feature>
<evidence type="ECO:0000313" key="8">
    <source>
        <dbReference type="WBParaSite" id="Minc3s00682g16021"/>
    </source>
</evidence>
<feature type="compositionally biased region" description="Basic and acidic residues" evidence="5">
    <location>
        <begin position="16"/>
        <end position="26"/>
    </location>
</feature>
<keyword evidence="3 4" id="KW-0862">Zinc</keyword>
<evidence type="ECO:0000256" key="1">
    <source>
        <dbReference type="ARBA" id="ARBA00022723"/>
    </source>
</evidence>
<dbReference type="SUPFAM" id="SSF90229">
    <property type="entry name" value="CCCH zinc finger"/>
    <property type="match status" value="1"/>
</dbReference>
<dbReference type="Proteomes" id="UP000887563">
    <property type="component" value="Unplaced"/>
</dbReference>
<dbReference type="AlphaFoldDB" id="A0A914LPT2"/>
<feature type="compositionally biased region" description="Low complexity" evidence="5">
    <location>
        <begin position="188"/>
        <end position="197"/>
    </location>
</feature>
<feature type="compositionally biased region" description="Basic and acidic residues" evidence="5">
    <location>
        <begin position="43"/>
        <end position="53"/>
    </location>
</feature>
<feature type="region of interest" description="Disordered" evidence="5">
    <location>
        <begin position="465"/>
        <end position="617"/>
    </location>
</feature>
<feature type="compositionally biased region" description="Low complexity" evidence="5">
    <location>
        <begin position="1"/>
        <end position="15"/>
    </location>
</feature>
<feature type="compositionally biased region" description="Pro residues" evidence="5">
    <location>
        <begin position="314"/>
        <end position="338"/>
    </location>
</feature>
<name>A0A914LPT2_MELIC</name>
<dbReference type="WBParaSite" id="Minc3s00682g16021">
    <property type="protein sequence ID" value="Minc3s00682g16021"/>
    <property type="gene ID" value="Minc3s00682g16021"/>
</dbReference>
<feature type="region of interest" description="Disordered" evidence="5">
    <location>
        <begin position="966"/>
        <end position="996"/>
    </location>
</feature>
<evidence type="ECO:0000256" key="2">
    <source>
        <dbReference type="ARBA" id="ARBA00022771"/>
    </source>
</evidence>
<feature type="compositionally biased region" description="Low complexity" evidence="5">
    <location>
        <begin position="608"/>
        <end position="617"/>
    </location>
</feature>
<proteinExistence type="predicted"/>
<feature type="compositionally biased region" description="Acidic residues" evidence="5">
    <location>
        <begin position="140"/>
        <end position="155"/>
    </location>
</feature>
<dbReference type="Pfam" id="PF00642">
    <property type="entry name" value="zf-CCCH"/>
    <property type="match status" value="1"/>
</dbReference>
<feature type="region of interest" description="Disordered" evidence="5">
    <location>
        <begin position="360"/>
        <end position="400"/>
    </location>
</feature>
<feature type="region of interest" description="Disordered" evidence="5">
    <location>
        <begin position="314"/>
        <end position="342"/>
    </location>
</feature>
<feature type="compositionally biased region" description="Low complexity" evidence="5">
    <location>
        <begin position="783"/>
        <end position="804"/>
    </location>
</feature>
<dbReference type="InterPro" id="IPR036855">
    <property type="entry name" value="Znf_CCCH_sf"/>
</dbReference>
<feature type="compositionally biased region" description="Basic and acidic residues" evidence="5">
    <location>
        <begin position="124"/>
        <end position="138"/>
    </location>
</feature>
<feature type="compositionally biased region" description="Polar residues" evidence="5">
    <location>
        <begin position="820"/>
        <end position="836"/>
    </location>
</feature>
<accession>A0A914LPT2</accession>
<reference evidence="8" key="1">
    <citation type="submission" date="2022-11" db="UniProtKB">
        <authorList>
            <consortium name="WormBaseParasite"/>
        </authorList>
    </citation>
    <scope>IDENTIFICATION</scope>
</reference>
<evidence type="ECO:0000313" key="7">
    <source>
        <dbReference type="Proteomes" id="UP000887563"/>
    </source>
</evidence>
<feature type="compositionally biased region" description="Basic and acidic residues" evidence="5">
    <location>
        <begin position="156"/>
        <end position="166"/>
    </location>
</feature>
<feature type="compositionally biased region" description="Acidic residues" evidence="5">
    <location>
        <begin position="167"/>
        <end position="182"/>
    </location>
</feature>
<feature type="compositionally biased region" description="Basic and acidic residues" evidence="5">
    <location>
        <begin position="504"/>
        <end position="515"/>
    </location>
</feature>
<dbReference type="PROSITE" id="PS50103">
    <property type="entry name" value="ZF_C3H1"/>
    <property type="match status" value="1"/>
</dbReference>
<evidence type="ECO:0000259" key="6">
    <source>
        <dbReference type="PROSITE" id="PS50103"/>
    </source>
</evidence>
<evidence type="ECO:0000256" key="3">
    <source>
        <dbReference type="ARBA" id="ARBA00022833"/>
    </source>
</evidence>
<feature type="compositionally biased region" description="Low complexity" evidence="5">
    <location>
        <begin position="380"/>
        <end position="394"/>
    </location>
</feature>
<feature type="region of interest" description="Disordered" evidence="5">
    <location>
        <begin position="1"/>
        <end position="197"/>
    </location>
</feature>
<dbReference type="Gene3D" id="4.10.1000.10">
    <property type="entry name" value="Zinc finger, CCCH-type"/>
    <property type="match status" value="1"/>
</dbReference>
<feature type="compositionally biased region" description="Basic and acidic residues" evidence="5">
    <location>
        <begin position="554"/>
        <end position="584"/>
    </location>
</feature>
<sequence>MSGNNSSNGSENSEGYIRDEPKKNLEVHYNGCASDDDETMEDQVEHSRLHDGHQPNSQSVSDDEEDMVKLDNNDLNYDDYDDYEGEARERVESNNSSVHLQHSEELKENEMVGVSDSEGEEAADVQKADQKCEKRTYVDNDLEGNEAGELPEDDGIEKQKEIKKECEELEEGEIEDEDDEEEIKEKSSSPPLMASSSQSSICLPSLVSSLNAAQPIELPLPIVEPIQTFKPREKEVCRFYLRGICKNGEACRFKHCTQSIVQRPRIQIVSTSSSSTLITGGGKVPIYYNNKLSNLTSIPPPIGPPISLLSTVFSPPPTPSLLTRQPPPPPPAAPPPPSSTESVAWMEGLKKARELARRQKGGEILPTESNQTIDDNDDQSSLSPPLACLSPNPSQTDDSYYVTSSDLNKPMNFMQNRRTIPARVVVEAVSVVSRAKDLPSITSTRSQSKSNIPSLIDSMIEHSTTGSISSNKLQKGQQRQVLITGSNSSYSDPWARSSSNSVVKRSDGKLMKSRTEMVVNVAERPSRRRRRSSSSNSSSDHSSQRHSSHKRSSRRSDEDRHHKEVEREREIKLKRHSSEQHSDSFNDITSPDVKKSKKAHSSSRRDASVGSSVSSASFKDYDKREIQSSVINTTKRNSRSSSNESSDTFASLSRESHATLGALLTHKTSAAYSPKNRFKGPRTPPMNERPESKNSSSGYDDYGNRKISVESGHSFGSNERNARRHSQTLTKSIKKEEVIENDQAPAAYRLSQRKDSNASRKKVSNSSAKINKKSSDGGRKMRSSSSSSSSSSSDSSSSSSSSSASEEKLGKSSSSKKHQQQQLKPSLTASSVSSLKNKGGNVEVHHHSLDKLVREISSAESDNDDNKKVYSNNYNSSNKKKIKREVKEETFDIDELQQQQQHKHPPTLSYKEICNNNSIEVKTEAKYVDEVTKGDKMQQTSSSSSSSTKRREQLLRKLQNVEQAIARQKQMKREGSNNVTASLDEKRTKLSSTSSN</sequence>
<feature type="region of interest" description="Disordered" evidence="5">
    <location>
        <begin position="930"/>
        <end position="954"/>
    </location>
</feature>
<feature type="region of interest" description="Disordered" evidence="5">
    <location>
        <begin position="665"/>
        <end position="910"/>
    </location>
</feature>
<feature type="compositionally biased region" description="Basic and acidic residues" evidence="5">
    <location>
        <begin position="101"/>
        <end position="110"/>
    </location>
</feature>
<feature type="compositionally biased region" description="Basic residues" evidence="5">
    <location>
        <begin position="544"/>
        <end position="553"/>
    </location>
</feature>
<feature type="compositionally biased region" description="Basic and acidic residues" evidence="5">
    <location>
        <begin position="843"/>
        <end position="854"/>
    </location>
</feature>
<keyword evidence="7" id="KW-1185">Reference proteome</keyword>
<keyword evidence="1 4" id="KW-0479">Metal-binding</keyword>
<dbReference type="SMART" id="SM00356">
    <property type="entry name" value="ZnF_C3H1"/>
    <property type="match status" value="1"/>
</dbReference>
<evidence type="ECO:0000256" key="4">
    <source>
        <dbReference type="PROSITE-ProRule" id="PRU00723"/>
    </source>
</evidence>